<dbReference type="InterPro" id="IPR025961">
    <property type="entry name" value="Metal_resist"/>
</dbReference>
<evidence type="ECO:0000313" key="3">
    <source>
        <dbReference type="Proteomes" id="UP000580856"/>
    </source>
</evidence>
<proteinExistence type="predicted"/>
<feature type="signal peptide" evidence="1">
    <location>
        <begin position="1"/>
        <end position="25"/>
    </location>
</feature>
<keyword evidence="3" id="KW-1185">Reference proteome</keyword>
<accession>A0A846QUV0</accession>
<evidence type="ECO:0000256" key="1">
    <source>
        <dbReference type="SAM" id="SignalP"/>
    </source>
</evidence>
<name>A0A846QUV0_9BACT</name>
<evidence type="ECO:0000313" key="2">
    <source>
        <dbReference type="EMBL" id="NJB68419.1"/>
    </source>
</evidence>
<feature type="chain" id="PRO_5032449215" evidence="1">
    <location>
        <begin position="26"/>
        <end position="162"/>
    </location>
</feature>
<comment type="caution">
    <text evidence="2">The sequence shown here is derived from an EMBL/GenBank/DDBJ whole genome shotgun (WGS) entry which is preliminary data.</text>
</comment>
<dbReference type="AlphaFoldDB" id="A0A846QUV0"/>
<reference evidence="2 3" key="1">
    <citation type="submission" date="2020-03" db="EMBL/GenBank/DDBJ databases">
        <title>Genomic Encyclopedia of Type Strains, Phase IV (KMG-IV): sequencing the most valuable type-strain genomes for metagenomic binning, comparative biology and taxonomic classification.</title>
        <authorList>
            <person name="Goeker M."/>
        </authorList>
    </citation>
    <scope>NUCLEOTIDE SEQUENCE [LARGE SCALE GENOMIC DNA]</scope>
    <source>
        <strain evidence="2 3">DSM 24233</strain>
    </source>
</reference>
<sequence length="162" mass="17403">MTRKNTTIAVFVAVAVLALSAMAYAGPHRGQGMGRGYCGQGYHALTQEQQEKADALSQKFFADTQPLRQQMYAKNAELEALLANGEKDQKRIDTVIAELNALHSDFFKKRVEFRQKIADETGIRYPMGRGMGMMGGAGCPGGGRGGDCPGFGGGNCYGQSDN</sequence>
<dbReference type="EMBL" id="JAATJA010000002">
    <property type="protein sequence ID" value="NJB68419.1"/>
    <property type="molecule type" value="Genomic_DNA"/>
</dbReference>
<protein>
    <submittedName>
        <fullName evidence="2">Zinc resistance-associated protein</fullName>
    </submittedName>
</protein>
<organism evidence="2 3">
    <name type="scientific">Desulfobaculum xiamenense</name>
    <dbReference type="NCBI Taxonomy" id="995050"/>
    <lineage>
        <taxon>Bacteria</taxon>
        <taxon>Pseudomonadati</taxon>
        <taxon>Thermodesulfobacteriota</taxon>
        <taxon>Desulfovibrionia</taxon>
        <taxon>Desulfovibrionales</taxon>
        <taxon>Desulfovibrionaceae</taxon>
        <taxon>Desulfobaculum</taxon>
    </lineage>
</organism>
<gene>
    <name evidence="2" type="ORF">GGQ74_002092</name>
</gene>
<keyword evidence="1" id="KW-0732">Signal</keyword>
<dbReference type="RefSeq" id="WP_167941489.1">
    <property type="nucleotide sequence ID" value="NZ_JAATJA010000002.1"/>
</dbReference>
<dbReference type="Gene3D" id="1.20.120.1490">
    <property type="match status" value="1"/>
</dbReference>
<dbReference type="Pfam" id="PF13801">
    <property type="entry name" value="Metal_resist"/>
    <property type="match status" value="1"/>
</dbReference>
<dbReference type="Proteomes" id="UP000580856">
    <property type="component" value="Unassembled WGS sequence"/>
</dbReference>